<sequence length="82" mass="8923">MKISIKTSDKKNKYMTHIVANGIDLGMYASGYQLKQEPGEIPVLSVDIPVTDMDIDLPEGCVIVRQEGKEHETECGSPAGSD</sequence>
<evidence type="ECO:0000313" key="2">
    <source>
        <dbReference type="Proteomes" id="UP000657421"/>
    </source>
</evidence>
<protein>
    <submittedName>
        <fullName evidence="1">Uncharacterized protein</fullName>
    </submittedName>
</protein>
<name>A0ABR7NB99_9FIRM</name>
<dbReference type="EMBL" id="JACRSZ010000011">
    <property type="protein sequence ID" value="MBC8573676.1"/>
    <property type="molecule type" value="Genomic_DNA"/>
</dbReference>
<comment type="caution">
    <text evidence="1">The sequence shown here is derived from an EMBL/GenBank/DDBJ whole genome shotgun (WGS) entry which is preliminary data.</text>
</comment>
<dbReference type="Proteomes" id="UP000657421">
    <property type="component" value="Unassembled WGS sequence"/>
</dbReference>
<evidence type="ECO:0000313" key="1">
    <source>
        <dbReference type="EMBL" id="MBC8573676.1"/>
    </source>
</evidence>
<proteinExistence type="predicted"/>
<organism evidence="1 2">
    <name type="scientific">Jingyaoa shaoxingensis</name>
    <dbReference type="NCBI Taxonomy" id="2763671"/>
    <lineage>
        <taxon>Bacteria</taxon>
        <taxon>Bacillati</taxon>
        <taxon>Bacillota</taxon>
        <taxon>Clostridia</taxon>
        <taxon>Lachnospirales</taxon>
        <taxon>Lachnospiraceae</taxon>
        <taxon>Jingyaoa</taxon>
    </lineage>
</organism>
<gene>
    <name evidence="1" type="ORF">H8716_11370</name>
</gene>
<dbReference type="RefSeq" id="WP_249308967.1">
    <property type="nucleotide sequence ID" value="NZ_JACRSZ010000011.1"/>
</dbReference>
<keyword evidence="2" id="KW-1185">Reference proteome</keyword>
<accession>A0ABR7NB99</accession>
<reference evidence="1 2" key="1">
    <citation type="submission" date="2020-08" db="EMBL/GenBank/DDBJ databases">
        <title>Genome public.</title>
        <authorList>
            <person name="Liu C."/>
            <person name="Sun Q."/>
        </authorList>
    </citation>
    <scope>NUCLEOTIDE SEQUENCE [LARGE SCALE GENOMIC DNA]</scope>
    <source>
        <strain evidence="1 2">NSJ-46</strain>
    </source>
</reference>